<evidence type="ECO:0000313" key="2">
    <source>
        <dbReference type="EMBL" id="KAJ8314992.1"/>
    </source>
</evidence>
<organism evidence="2 3">
    <name type="scientific">Tegillarca granosa</name>
    <name type="common">Malaysian cockle</name>
    <name type="synonym">Anadara granosa</name>
    <dbReference type="NCBI Taxonomy" id="220873"/>
    <lineage>
        <taxon>Eukaryota</taxon>
        <taxon>Metazoa</taxon>
        <taxon>Spiralia</taxon>
        <taxon>Lophotrochozoa</taxon>
        <taxon>Mollusca</taxon>
        <taxon>Bivalvia</taxon>
        <taxon>Autobranchia</taxon>
        <taxon>Pteriomorphia</taxon>
        <taxon>Arcoida</taxon>
        <taxon>Arcoidea</taxon>
        <taxon>Arcidae</taxon>
        <taxon>Tegillarca</taxon>
    </lineage>
</organism>
<dbReference type="Proteomes" id="UP001217089">
    <property type="component" value="Unassembled WGS sequence"/>
</dbReference>
<keyword evidence="1" id="KW-0472">Membrane</keyword>
<evidence type="ECO:0000256" key="1">
    <source>
        <dbReference type="SAM" id="Phobius"/>
    </source>
</evidence>
<proteinExistence type="predicted"/>
<comment type="caution">
    <text evidence="2">The sequence shown here is derived from an EMBL/GenBank/DDBJ whole genome shotgun (WGS) entry which is preliminary data.</text>
</comment>
<feature type="transmembrane region" description="Helical" evidence="1">
    <location>
        <begin position="132"/>
        <end position="151"/>
    </location>
</feature>
<keyword evidence="3" id="KW-1185">Reference proteome</keyword>
<name>A0ABQ9FCF3_TEGGR</name>
<accession>A0ABQ9FCF3</accession>
<evidence type="ECO:0000313" key="3">
    <source>
        <dbReference type="Proteomes" id="UP001217089"/>
    </source>
</evidence>
<reference evidence="2 3" key="1">
    <citation type="submission" date="2022-12" db="EMBL/GenBank/DDBJ databases">
        <title>Chromosome-level genome of Tegillarca granosa.</title>
        <authorList>
            <person name="Kim J."/>
        </authorList>
    </citation>
    <scope>NUCLEOTIDE SEQUENCE [LARGE SCALE GENOMIC DNA]</scope>
    <source>
        <strain evidence="2">Teg-2019</strain>
        <tissue evidence="2">Adductor muscle</tissue>
    </source>
</reference>
<sequence length="244" mass="28104">MFEIFLSCNHTFNQNFRITQERNRNHRLHRSAVLSNIENKKAAGKGMLGKEGWEWNAGNRRVERESYKQRVEMEGCEQKDENGKLGHEGGNDRLGTEGFRLGFKNYANILDYLIISLVKVLEMVIIELKITGFYFYLNAILCGIPACALALSVERKDRYNVVAIKICSLLRRVYVMHSAITVTIRNIATKLIKDSGMKSPKCFDTVIFKFIQTFLILSRDFCFNLKATNPLNQLFINAHLKNEL</sequence>
<protein>
    <submittedName>
        <fullName evidence="2">Uncharacterized protein</fullName>
    </submittedName>
</protein>
<gene>
    <name evidence="2" type="ORF">KUTeg_007142</name>
</gene>
<keyword evidence="1" id="KW-1133">Transmembrane helix</keyword>
<dbReference type="EMBL" id="JARBDR010000337">
    <property type="protein sequence ID" value="KAJ8314992.1"/>
    <property type="molecule type" value="Genomic_DNA"/>
</dbReference>
<keyword evidence="1" id="KW-0812">Transmembrane</keyword>